<comment type="catalytic activity">
    <reaction evidence="11">
        <text>an N-acyl-1-beta-D-glucosyl-15-methylhexadecasphing-4-enine + H2O = an N-acyl-15-methylhexadecasphing-4-enine + D-glucose</text>
        <dbReference type="Rhea" id="RHEA:34755"/>
        <dbReference type="ChEBI" id="CHEBI:4167"/>
        <dbReference type="ChEBI" id="CHEBI:15377"/>
        <dbReference type="ChEBI" id="CHEBI:70815"/>
        <dbReference type="ChEBI" id="CHEBI:70846"/>
    </reaction>
    <physiologicalReaction direction="left-to-right" evidence="11">
        <dbReference type="Rhea" id="RHEA:34756"/>
    </physiologicalReaction>
</comment>
<dbReference type="GO" id="GO:0006914">
    <property type="term" value="P:autophagy"/>
    <property type="evidence" value="ECO:0007669"/>
    <property type="project" value="UniProtKB-ARBA"/>
</dbReference>
<dbReference type="GO" id="GO:0008202">
    <property type="term" value="P:steroid metabolic process"/>
    <property type="evidence" value="ECO:0007669"/>
    <property type="project" value="UniProtKB-ARBA"/>
</dbReference>
<dbReference type="STRING" id="224129.A0A1W4WRP8"/>
<dbReference type="GO" id="GO:0016241">
    <property type="term" value="P:regulation of macroautophagy"/>
    <property type="evidence" value="ECO:0007669"/>
    <property type="project" value="UniProtKB-ARBA"/>
</dbReference>
<dbReference type="Gene3D" id="3.20.20.80">
    <property type="entry name" value="Glycosidases"/>
    <property type="match status" value="1"/>
</dbReference>
<dbReference type="Pfam" id="PF17189">
    <property type="entry name" value="Glyco_hydro_30C"/>
    <property type="match status" value="1"/>
</dbReference>
<reference evidence="17" key="1">
    <citation type="submission" date="2025-08" db="UniProtKB">
        <authorList>
            <consortium name="RefSeq"/>
        </authorList>
    </citation>
    <scope>IDENTIFICATION</scope>
    <source>
        <tissue evidence="17">Entire body</tissue>
    </source>
</reference>
<keyword evidence="16" id="KW-1185">Reference proteome</keyword>
<comment type="pathway">
    <text evidence="3">Sphingolipid metabolism.</text>
</comment>
<dbReference type="GO" id="GO:0005102">
    <property type="term" value="F:signaling receptor binding"/>
    <property type="evidence" value="ECO:0007669"/>
    <property type="project" value="UniProtKB-ARBA"/>
</dbReference>
<dbReference type="GO" id="GO:0004348">
    <property type="term" value="F:glucosylceramidase activity"/>
    <property type="evidence" value="ECO:0007669"/>
    <property type="project" value="UniProtKB-EC"/>
</dbReference>
<keyword evidence="12" id="KW-0326">Glycosidase</keyword>
<dbReference type="FunCoup" id="A0A1W4WRP8">
    <property type="interactions" value="162"/>
</dbReference>
<dbReference type="InParanoid" id="A0A1W4WRP8"/>
<evidence type="ECO:0000256" key="8">
    <source>
        <dbReference type="ARBA" id="ARBA00022919"/>
    </source>
</evidence>
<evidence type="ECO:0000256" key="7">
    <source>
        <dbReference type="ARBA" id="ARBA00022801"/>
    </source>
</evidence>
<keyword evidence="7 12" id="KW-0378">Hydrolase</keyword>
<gene>
    <name evidence="17" type="primary">LOC108737897</name>
</gene>
<dbReference type="GO" id="GO:0006680">
    <property type="term" value="P:glucosylceramide catabolic process"/>
    <property type="evidence" value="ECO:0007669"/>
    <property type="project" value="UniProtKB-ARBA"/>
</dbReference>
<dbReference type="SUPFAM" id="SSF51011">
    <property type="entry name" value="Glycosyl hydrolase domain"/>
    <property type="match status" value="1"/>
</dbReference>
<evidence type="ECO:0000313" key="16">
    <source>
        <dbReference type="Proteomes" id="UP000192223"/>
    </source>
</evidence>
<dbReference type="GO" id="GO:0010605">
    <property type="term" value="P:negative regulation of macromolecule metabolic process"/>
    <property type="evidence" value="ECO:0007669"/>
    <property type="project" value="UniProtKB-ARBA"/>
</dbReference>
<dbReference type="Proteomes" id="UP000192223">
    <property type="component" value="Unplaced"/>
</dbReference>
<dbReference type="KEGG" id="apln:108737897"/>
<evidence type="ECO:0000256" key="3">
    <source>
        <dbReference type="ARBA" id="ARBA00004991"/>
    </source>
</evidence>
<feature type="chain" id="PRO_5010694440" description="Glucosylceramidase" evidence="13">
    <location>
        <begin position="23"/>
        <end position="513"/>
    </location>
</feature>
<dbReference type="EC" id="3.2.1.45" evidence="5 12"/>
<evidence type="ECO:0000256" key="9">
    <source>
        <dbReference type="ARBA" id="ARBA00023098"/>
    </source>
</evidence>
<evidence type="ECO:0000256" key="11">
    <source>
        <dbReference type="ARBA" id="ARBA00051345"/>
    </source>
</evidence>
<comment type="catalytic activity">
    <reaction evidence="10">
        <text>a beta-D-glucosylceramide + H2O = an N-acyl-sphingoid base + D-glucose</text>
        <dbReference type="Rhea" id="RHEA:81447"/>
        <dbReference type="ChEBI" id="CHEBI:4167"/>
        <dbReference type="ChEBI" id="CHEBI:15377"/>
        <dbReference type="ChEBI" id="CHEBI:83264"/>
        <dbReference type="ChEBI" id="CHEBI:83273"/>
    </reaction>
    <physiologicalReaction direction="left-to-right" evidence="10">
        <dbReference type="Rhea" id="RHEA:81448"/>
    </physiologicalReaction>
</comment>
<dbReference type="PRINTS" id="PR00843">
    <property type="entry name" value="GLHYDRLASE30"/>
</dbReference>
<feature type="signal peptide" evidence="13">
    <location>
        <begin position="1"/>
        <end position="22"/>
    </location>
</feature>
<keyword evidence="8 12" id="KW-0746">Sphingolipid metabolism</keyword>
<dbReference type="GO" id="GO:0007040">
    <property type="term" value="P:lysosome organization"/>
    <property type="evidence" value="ECO:0007669"/>
    <property type="project" value="UniProtKB-ARBA"/>
</dbReference>
<evidence type="ECO:0000256" key="6">
    <source>
        <dbReference type="ARBA" id="ARBA00022729"/>
    </source>
</evidence>
<evidence type="ECO:0000256" key="1">
    <source>
        <dbReference type="ARBA" id="ARBA00001013"/>
    </source>
</evidence>
<sequence length="513" mass="58445">MFLKNLILGLLICAVFSSATEAANTCAKRELSTGIVCVCNSTYCDTVDPLKQLRKGLYVAYETNKEGLRLEKSVAEYDIRSNGDYELVVNDSKTYQTIHGFGGSFTDSFAINYLNLSRTTREKLIRSYFSDEGSEYNLCRVPIAGTDFSTHGYTYDDTENDDEDVGLSNFSLKDEDYTYKIPLVKVAQNLAKNNIKLLASPWSAPKWMKTRKQYAGMFSFVKSEYYQAWADYILRFLREYKEQDIEFWGLTTGNEPSLAFFIGNRIPTNGWLPNNLRKWIGENLGPTIRNSEFSKIKLLGIDDQNFFYPWYPKYLLNDEKVAEYLDGFSVHWYWNIIFGRSFLKRASEEISNKFVISSEACSGSYLVTPHVILGSWIRGLLYAIDIIEDLNRNVTGWIDWNMALDTTGGPTYIGNNVDSPIIVNAEQDEFYKNPMYYSIIHFSKFIPPGSVRIELAGSVSGLYSVAFRRPDKGTTIVLINRSNNQIAVSVKDPSRGSINLNITAKSFTTVVYW</sequence>
<evidence type="ECO:0000259" key="15">
    <source>
        <dbReference type="Pfam" id="PF17189"/>
    </source>
</evidence>
<organism evidence="16 17">
    <name type="scientific">Agrilus planipennis</name>
    <name type="common">Emerald ash borer</name>
    <name type="synonym">Agrilus marcopoli</name>
    <dbReference type="NCBI Taxonomy" id="224129"/>
    <lineage>
        <taxon>Eukaryota</taxon>
        <taxon>Metazoa</taxon>
        <taxon>Ecdysozoa</taxon>
        <taxon>Arthropoda</taxon>
        <taxon>Hexapoda</taxon>
        <taxon>Insecta</taxon>
        <taxon>Pterygota</taxon>
        <taxon>Neoptera</taxon>
        <taxon>Endopterygota</taxon>
        <taxon>Coleoptera</taxon>
        <taxon>Polyphaga</taxon>
        <taxon>Elateriformia</taxon>
        <taxon>Buprestoidea</taxon>
        <taxon>Buprestidae</taxon>
        <taxon>Agrilinae</taxon>
        <taxon>Agrilus</taxon>
    </lineage>
</organism>
<feature type="domain" description="Glycosyl hydrolase family 30 TIM-barrel" evidence="14">
    <location>
        <begin position="98"/>
        <end position="446"/>
    </location>
</feature>
<dbReference type="PANTHER" id="PTHR11069">
    <property type="entry name" value="GLUCOSYLCERAMIDASE"/>
    <property type="match status" value="1"/>
</dbReference>
<dbReference type="PANTHER" id="PTHR11069:SF23">
    <property type="entry name" value="LYSOSOMAL ACID GLUCOSYLCERAMIDASE"/>
    <property type="match status" value="1"/>
</dbReference>
<proteinExistence type="inferred from homology"/>
<accession>A0A1W4WRP8</accession>
<dbReference type="GO" id="GO:0006066">
    <property type="term" value="P:alcohol metabolic process"/>
    <property type="evidence" value="ECO:0007669"/>
    <property type="project" value="UniProtKB-ARBA"/>
</dbReference>
<dbReference type="InterPro" id="IPR001139">
    <property type="entry name" value="Glyco_hydro_30"/>
</dbReference>
<keyword evidence="9 12" id="KW-0443">Lipid metabolism</keyword>
<comment type="pathway">
    <text evidence="2">Lipid metabolism; sphingolipid metabolism.</text>
</comment>
<evidence type="ECO:0000259" key="14">
    <source>
        <dbReference type="Pfam" id="PF02055"/>
    </source>
</evidence>
<keyword evidence="6 13" id="KW-0732">Signal</keyword>
<dbReference type="Pfam" id="PF02055">
    <property type="entry name" value="Glyco_hydro_30"/>
    <property type="match status" value="1"/>
</dbReference>
<dbReference type="GeneID" id="108737897"/>
<dbReference type="InterPro" id="IPR033452">
    <property type="entry name" value="GH30_C"/>
</dbReference>
<evidence type="ECO:0000256" key="10">
    <source>
        <dbReference type="ARBA" id="ARBA00050474"/>
    </source>
</evidence>
<evidence type="ECO:0000256" key="13">
    <source>
        <dbReference type="SAM" id="SignalP"/>
    </source>
</evidence>
<evidence type="ECO:0000313" key="17">
    <source>
        <dbReference type="RefSeq" id="XP_018326581.1"/>
    </source>
</evidence>
<dbReference type="SUPFAM" id="SSF51445">
    <property type="entry name" value="(Trans)glycosidases"/>
    <property type="match status" value="1"/>
</dbReference>
<dbReference type="InterPro" id="IPR017853">
    <property type="entry name" value="GH"/>
</dbReference>
<evidence type="ECO:0000256" key="5">
    <source>
        <dbReference type="ARBA" id="ARBA00012658"/>
    </source>
</evidence>
<name>A0A1W4WRP8_AGRPL</name>
<dbReference type="AlphaFoldDB" id="A0A1W4WRP8"/>
<dbReference type="GO" id="GO:0030163">
    <property type="term" value="P:protein catabolic process"/>
    <property type="evidence" value="ECO:0007669"/>
    <property type="project" value="UniProtKB-ARBA"/>
</dbReference>
<evidence type="ECO:0000256" key="2">
    <source>
        <dbReference type="ARBA" id="ARBA00004760"/>
    </source>
</evidence>
<dbReference type="GO" id="GO:0016758">
    <property type="term" value="F:hexosyltransferase activity"/>
    <property type="evidence" value="ECO:0007669"/>
    <property type="project" value="UniProtKB-ARBA"/>
</dbReference>
<dbReference type="GO" id="GO:0051246">
    <property type="term" value="P:regulation of protein metabolic process"/>
    <property type="evidence" value="ECO:0007669"/>
    <property type="project" value="UniProtKB-ARBA"/>
</dbReference>
<comment type="catalytic activity">
    <reaction evidence="1">
        <text>a beta-D-glucosyl-(1&lt;-&gt;1')-N-acylsphing-4-enine + H2O = an N-acylsphing-4-enine + D-glucose</text>
        <dbReference type="Rhea" id="RHEA:13269"/>
        <dbReference type="ChEBI" id="CHEBI:4167"/>
        <dbReference type="ChEBI" id="CHEBI:15377"/>
        <dbReference type="ChEBI" id="CHEBI:22801"/>
        <dbReference type="ChEBI" id="CHEBI:52639"/>
        <dbReference type="EC" id="3.2.1.45"/>
    </reaction>
    <physiologicalReaction direction="left-to-right" evidence="1">
        <dbReference type="Rhea" id="RHEA:13270"/>
    </physiologicalReaction>
</comment>
<dbReference type="GO" id="GO:0005774">
    <property type="term" value="C:vacuolar membrane"/>
    <property type="evidence" value="ECO:0007669"/>
    <property type="project" value="UniProtKB-ARBA"/>
</dbReference>
<dbReference type="FunFam" id="3.20.20.80:FF:000030">
    <property type="entry name" value="Lysosomal acid glucosylceramidase"/>
    <property type="match status" value="1"/>
</dbReference>
<evidence type="ECO:0000256" key="4">
    <source>
        <dbReference type="ARBA" id="ARBA00005382"/>
    </source>
</evidence>
<protein>
    <recommendedName>
        <fullName evidence="5 12">Glucosylceramidase</fullName>
        <ecNumber evidence="5 12">3.2.1.45</ecNumber>
    </recommendedName>
</protein>
<comment type="similarity">
    <text evidence="4 12">Belongs to the glycosyl hydrolase 30 family.</text>
</comment>
<dbReference type="GO" id="GO:0032006">
    <property type="term" value="P:regulation of TOR signaling"/>
    <property type="evidence" value="ECO:0007669"/>
    <property type="project" value="UniProtKB-ARBA"/>
</dbReference>
<dbReference type="RefSeq" id="XP_018326581.1">
    <property type="nucleotide sequence ID" value="XM_018471079.1"/>
</dbReference>
<evidence type="ECO:0000256" key="12">
    <source>
        <dbReference type="RuleBase" id="RU361188"/>
    </source>
</evidence>
<dbReference type="GO" id="GO:0042391">
    <property type="term" value="P:regulation of membrane potential"/>
    <property type="evidence" value="ECO:0007669"/>
    <property type="project" value="UniProtKB-ARBA"/>
</dbReference>
<dbReference type="GO" id="GO:0005764">
    <property type="term" value="C:lysosome"/>
    <property type="evidence" value="ECO:0007669"/>
    <property type="project" value="UniProtKB-ARBA"/>
</dbReference>
<dbReference type="OrthoDB" id="2160638at2759"/>
<feature type="domain" description="Glycosyl hydrolase family 30 beta sandwich" evidence="15">
    <location>
        <begin position="449"/>
        <end position="510"/>
    </location>
</feature>
<dbReference type="InterPro" id="IPR033453">
    <property type="entry name" value="Glyco_hydro_30_TIM-barrel"/>
</dbReference>